<dbReference type="RefSeq" id="WP_012937211.1">
    <property type="nucleotide sequence ID" value="NC_013739.1"/>
</dbReference>
<dbReference type="PRINTS" id="PR01035">
    <property type="entry name" value="TCRTETA"/>
</dbReference>
<evidence type="ECO:0000259" key="6">
    <source>
        <dbReference type="PROSITE" id="PS50850"/>
    </source>
</evidence>
<dbReference type="Pfam" id="PF07690">
    <property type="entry name" value="MFS_1"/>
    <property type="match status" value="1"/>
</dbReference>
<dbReference type="Proteomes" id="UP000008229">
    <property type="component" value="Chromosome"/>
</dbReference>
<dbReference type="InterPro" id="IPR011701">
    <property type="entry name" value="MFS"/>
</dbReference>
<dbReference type="SUPFAM" id="SSF103473">
    <property type="entry name" value="MFS general substrate transporter"/>
    <property type="match status" value="1"/>
</dbReference>
<evidence type="ECO:0000313" key="7">
    <source>
        <dbReference type="EMBL" id="ADB54160.1"/>
    </source>
</evidence>
<feature type="transmembrane region" description="Helical" evidence="5">
    <location>
        <begin position="51"/>
        <end position="69"/>
    </location>
</feature>
<feature type="transmembrane region" description="Helical" evidence="5">
    <location>
        <begin position="81"/>
        <end position="100"/>
    </location>
</feature>
<dbReference type="PANTHER" id="PTHR23501">
    <property type="entry name" value="MAJOR FACILITATOR SUPERFAMILY"/>
    <property type="match status" value="1"/>
</dbReference>
<dbReference type="GO" id="GO:0005886">
    <property type="term" value="C:plasma membrane"/>
    <property type="evidence" value="ECO:0007669"/>
    <property type="project" value="UniProtKB-SubCell"/>
</dbReference>
<dbReference type="STRING" id="469383.Cwoe_5759"/>
<evidence type="ECO:0000313" key="8">
    <source>
        <dbReference type="Proteomes" id="UP000008229"/>
    </source>
</evidence>
<dbReference type="PROSITE" id="PS50850">
    <property type="entry name" value="MFS"/>
    <property type="match status" value="1"/>
</dbReference>
<accession>D3F1X9</accession>
<dbReference type="InterPro" id="IPR001958">
    <property type="entry name" value="Tet-R_TetA/multi-R_MdtG-like"/>
</dbReference>
<evidence type="ECO:0000256" key="4">
    <source>
        <dbReference type="ARBA" id="ARBA00023136"/>
    </source>
</evidence>
<feature type="transmembrane region" description="Helical" evidence="5">
    <location>
        <begin position="413"/>
        <end position="434"/>
    </location>
</feature>
<comment type="subcellular location">
    <subcellularLocation>
        <location evidence="1">Cell membrane</location>
        <topology evidence="1">Multi-pass membrane protein</topology>
    </subcellularLocation>
</comment>
<dbReference type="InterPro" id="IPR020846">
    <property type="entry name" value="MFS_dom"/>
</dbReference>
<dbReference type="CDD" id="cd17504">
    <property type="entry name" value="MFS_MMR_MDR_like"/>
    <property type="match status" value="1"/>
</dbReference>
<dbReference type="KEGG" id="cwo:Cwoe_5759"/>
<reference evidence="7 8" key="1">
    <citation type="journal article" date="2010" name="Stand. Genomic Sci.">
        <title>Complete genome sequence of Conexibacter woesei type strain (ID131577).</title>
        <authorList>
            <person name="Pukall R."/>
            <person name="Lapidus A."/>
            <person name="Glavina Del Rio T."/>
            <person name="Copeland A."/>
            <person name="Tice H."/>
            <person name="Cheng J.-F."/>
            <person name="Lucas S."/>
            <person name="Chen F."/>
            <person name="Nolan M."/>
            <person name="Bruce D."/>
            <person name="Goodwin L."/>
            <person name="Pitluck S."/>
            <person name="Mavromatis K."/>
            <person name="Ivanova N."/>
            <person name="Ovchinnikova G."/>
            <person name="Pati A."/>
            <person name="Chen A."/>
            <person name="Palaniappan K."/>
            <person name="Land M."/>
            <person name="Hauser L."/>
            <person name="Chang Y.-J."/>
            <person name="Jeffries C.D."/>
            <person name="Chain P."/>
            <person name="Meincke L."/>
            <person name="Sims D."/>
            <person name="Brettin T."/>
            <person name="Detter J.C."/>
            <person name="Rohde M."/>
            <person name="Goeker M."/>
            <person name="Bristow J."/>
            <person name="Eisen J.A."/>
            <person name="Markowitz V."/>
            <person name="Kyrpides N.C."/>
            <person name="Klenk H.-P."/>
            <person name="Hugenholtz P."/>
        </authorList>
    </citation>
    <scope>NUCLEOTIDE SEQUENCE [LARGE SCALE GENOMIC DNA]</scope>
    <source>
        <strain evidence="8">DSM 14684 / CIP 108061 / JCM 11494 / NBRC 100937 / ID131577</strain>
    </source>
</reference>
<organism evidence="7 8">
    <name type="scientific">Conexibacter woesei (strain DSM 14684 / CCUG 47730 / CIP 108061 / JCM 11494 / NBRC 100937 / ID131577)</name>
    <dbReference type="NCBI Taxonomy" id="469383"/>
    <lineage>
        <taxon>Bacteria</taxon>
        <taxon>Bacillati</taxon>
        <taxon>Actinomycetota</taxon>
        <taxon>Thermoleophilia</taxon>
        <taxon>Solirubrobacterales</taxon>
        <taxon>Conexibacteraceae</taxon>
        <taxon>Conexibacter</taxon>
    </lineage>
</organism>
<keyword evidence="8" id="KW-1185">Reference proteome</keyword>
<dbReference type="OrthoDB" id="4484751at2"/>
<feature type="transmembrane region" description="Helical" evidence="5">
    <location>
        <begin position="106"/>
        <end position="126"/>
    </location>
</feature>
<dbReference type="AlphaFoldDB" id="D3F1X9"/>
<feature type="transmembrane region" description="Helical" evidence="5">
    <location>
        <begin position="370"/>
        <end position="392"/>
    </location>
</feature>
<name>D3F1X9_CONWI</name>
<feature type="transmembrane region" description="Helical" evidence="5">
    <location>
        <begin position="166"/>
        <end position="187"/>
    </location>
</feature>
<proteinExistence type="predicted"/>
<evidence type="ECO:0000256" key="3">
    <source>
        <dbReference type="ARBA" id="ARBA00022989"/>
    </source>
</evidence>
<evidence type="ECO:0000256" key="1">
    <source>
        <dbReference type="ARBA" id="ARBA00004651"/>
    </source>
</evidence>
<protein>
    <submittedName>
        <fullName evidence="7">Major facilitator superfamily MFS_1</fullName>
    </submittedName>
</protein>
<keyword evidence="2 5" id="KW-0812">Transmembrane</keyword>
<evidence type="ECO:0000256" key="5">
    <source>
        <dbReference type="SAM" id="Phobius"/>
    </source>
</evidence>
<dbReference type="GO" id="GO:0022857">
    <property type="term" value="F:transmembrane transporter activity"/>
    <property type="evidence" value="ECO:0007669"/>
    <property type="project" value="InterPro"/>
</dbReference>
<feature type="transmembrane region" description="Helical" evidence="5">
    <location>
        <begin position="268"/>
        <end position="288"/>
    </location>
</feature>
<dbReference type="HOGENOM" id="CLU_000960_28_3_11"/>
<dbReference type="EMBL" id="CP001854">
    <property type="protein sequence ID" value="ADB54160.1"/>
    <property type="molecule type" value="Genomic_DNA"/>
</dbReference>
<reference evidence="8" key="2">
    <citation type="submission" date="2010-01" db="EMBL/GenBank/DDBJ databases">
        <title>The complete genome of Conexibacter woesei DSM 14684.</title>
        <authorList>
            <consortium name="US DOE Joint Genome Institute (JGI-PGF)"/>
            <person name="Lucas S."/>
            <person name="Copeland A."/>
            <person name="Lapidus A."/>
            <person name="Glavina del Rio T."/>
            <person name="Dalin E."/>
            <person name="Tice H."/>
            <person name="Bruce D."/>
            <person name="Goodwin L."/>
            <person name="Pitluck S."/>
            <person name="Kyrpides N."/>
            <person name="Mavromatis K."/>
            <person name="Ivanova N."/>
            <person name="Mikhailova N."/>
            <person name="Chertkov O."/>
            <person name="Brettin T."/>
            <person name="Detter J.C."/>
            <person name="Han C."/>
            <person name="Larimer F."/>
            <person name="Land M."/>
            <person name="Hauser L."/>
            <person name="Markowitz V."/>
            <person name="Cheng J.-F."/>
            <person name="Hugenholtz P."/>
            <person name="Woyke T."/>
            <person name="Wu D."/>
            <person name="Pukall R."/>
            <person name="Steenblock K."/>
            <person name="Schneider S."/>
            <person name="Klenk H.-P."/>
            <person name="Eisen J.A."/>
        </authorList>
    </citation>
    <scope>NUCLEOTIDE SEQUENCE [LARGE SCALE GENOMIC DNA]</scope>
    <source>
        <strain evidence="8">DSM 14684 / CIP 108061 / JCM 11494 / NBRC 100937 / ID131577</strain>
    </source>
</reference>
<gene>
    <name evidence="7" type="ordered locus">Cwoe_5759</name>
</gene>
<dbReference type="eggNOG" id="COG2814">
    <property type="taxonomic scope" value="Bacteria"/>
</dbReference>
<dbReference type="PANTHER" id="PTHR23501:SF197">
    <property type="entry name" value="COMD"/>
    <property type="match status" value="1"/>
</dbReference>
<feature type="transmembrane region" description="Helical" evidence="5">
    <location>
        <begin position="339"/>
        <end position="358"/>
    </location>
</feature>
<dbReference type="Gene3D" id="1.20.1250.20">
    <property type="entry name" value="MFS general substrate transporter like domains"/>
    <property type="match status" value="2"/>
</dbReference>
<keyword evidence="4 5" id="KW-0472">Membrane</keyword>
<feature type="transmembrane region" description="Helical" evidence="5">
    <location>
        <begin position="12"/>
        <end position="31"/>
    </location>
</feature>
<dbReference type="InterPro" id="IPR036259">
    <property type="entry name" value="MFS_trans_sf"/>
</dbReference>
<keyword evidence="3 5" id="KW-1133">Transmembrane helix</keyword>
<feature type="transmembrane region" description="Helical" evidence="5">
    <location>
        <begin position="446"/>
        <end position="467"/>
    </location>
</feature>
<feature type="transmembrane region" description="Helical" evidence="5">
    <location>
        <begin position="199"/>
        <end position="218"/>
    </location>
</feature>
<feature type="transmembrane region" description="Helical" evidence="5">
    <location>
        <begin position="230"/>
        <end position="248"/>
    </location>
</feature>
<feature type="domain" description="Major facilitator superfamily (MFS) profile" evidence="6">
    <location>
        <begin position="15"/>
        <end position="472"/>
    </location>
</feature>
<feature type="transmembrane region" description="Helical" evidence="5">
    <location>
        <begin position="138"/>
        <end position="160"/>
    </location>
</feature>
<sequence length="474" mass="48121">MAAADTARRSGAYRTIASLTLASLAYAVMQMMVVPALPAIERDLGADSSSVAWLISAFLLSTAVSTPVLGRLGDMFGKERMLMIVLAVFAAGGVLGAFATSLEMLIAARVVQGLGGAIFPLAFGIARDALPADKLSMGIGLMSGSFGVGGGAGLVLSGLIVDHASWHGIFWVGIAIPLAAIVCVRAFVPASPARTRVQLDWLGAILLGGGLMPLLLAVSRGRAWGWGSPAVLGLLAGGAALLVLWTLWELRRREPLIDVRLLARRPVWTVNAAALFVGFGMYATSYLVPQLVQADPLHAGFGFDASTTAAGLFLLPAMLVGLVFGPVSGTLASRFGPKLPLVLGTATMAAGFALLAFAHDAPWHVYLGALLSYGLGLTLALTAMANLILVGVPRAQTGESTGMNTMVRTVGGSLGSQVVAALVLAGGAAGSVAASASGGGPTEHGFTVAFAVCAALLLVATALSAAVPSAPTRE</sequence>
<feature type="transmembrane region" description="Helical" evidence="5">
    <location>
        <begin position="308"/>
        <end position="327"/>
    </location>
</feature>
<evidence type="ECO:0000256" key="2">
    <source>
        <dbReference type="ARBA" id="ARBA00022692"/>
    </source>
</evidence>